<keyword evidence="2" id="KW-1185">Reference proteome</keyword>
<gene>
    <name evidence="1" type="ORF">NM208_g2750</name>
</gene>
<evidence type="ECO:0000313" key="1">
    <source>
        <dbReference type="EMBL" id="KAJ3544975.1"/>
    </source>
</evidence>
<evidence type="ECO:0000313" key="2">
    <source>
        <dbReference type="Proteomes" id="UP001148629"/>
    </source>
</evidence>
<proteinExistence type="predicted"/>
<name>A0ACC1SRL0_9HYPO</name>
<comment type="caution">
    <text evidence="1">The sequence shown here is derived from an EMBL/GenBank/DDBJ whole genome shotgun (WGS) entry which is preliminary data.</text>
</comment>
<dbReference type="Proteomes" id="UP001148629">
    <property type="component" value="Unassembled WGS sequence"/>
</dbReference>
<protein>
    <submittedName>
        <fullName evidence="1">Uncharacterized protein</fullName>
    </submittedName>
</protein>
<reference evidence="1" key="1">
    <citation type="submission" date="2022-08" db="EMBL/GenBank/DDBJ databases">
        <title>Genome Sequence of Fusarium decemcellulare.</title>
        <authorList>
            <person name="Buettner E."/>
        </authorList>
    </citation>
    <scope>NUCLEOTIDE SEQUENCE</scope>
    <source>
        <strain evidence="1">Babe19</strain>
    </source>
</reference>
<organism evidence="1 2">
    <name type="scientific">Fusarium decemcellulare</name>
    <dbReference type="NCBI Taxonomy" id="57161"/>
    <lineage>
        <taxon>Eukaryota</taxon>
        <taxon>Fungi</taxon>
        <taxon>Dikarya</taxon>
        <taxon>Ascomycota</taxon>
        <taxon>Pezizomycotina</taxon>
        <taxon>Sordariomycetes</taxon>
        <taxon>Hypocreomycetidae</taxon>
        <taxon>Hypocreales</taxon>
        <taxon>Nectriaceae</taxon>
        <taxon>Fusarium</taxon>
        <taxon>Fusarium decemcellulare species complex</taxon>
    </lineage>
</organism>
<sequence length="178" mass="20199">MQRCRNDANFVTPDDFNDPFTSHYSFFKDTDAQIDPLRTALMKHLPSRLTFSQEERSQRREEYQEGKPPNELSKFVDRVVRFIVALIGGSFLVAPMIIMTLQASQKKSLITVSVAVLLFALSLSFGVRVSNYLVFWVYSYYYNKEHITRVSNVETLVSTATYAAVLVVFVGTSSGNTS</sequence>
<dbReference type="EMBL" id="JANRMS010000170">
    <property type="protein sequence ID" value="KAJ3544975.1"/>
    <property type="molecule type" value="Genomic_DNA"/>
</dbReference>
<accession>A0ACC1SRL0</accession>